<organism evidence="1 2">
    <name type="scientific">Uabimicrobium amorphum</name>
    <dbReference type="NCBI Taxonomy" id="2596890"/>
    <lineage>
        <taxon>Bacteria</taxon>
        <taxon>Pseudomonadati</taxon>
        <taxon>Planctomycetota</taxon>
        <taxon>Candidatus Uabimicrobiia</taxon>
        <taxon>Candidatus Uabimicrobiales</taxon>
        <taxon>Candidatus Uabimicrobiaceae</taxon>
        <taxon>Candidatus Uabimicrobium</taxon>
    </lineage>
</organism>
<evidence type="ECO:0000313" key="2">
    <source>
        <dbReference type="Proteomes" id="UP000326354"/>
    </source>
</evidence>
<protein>
    <submittedName>
        <fullName evidence="1">Uncharacterized protein</fullName>
    </submittedName>
</protein>
<gene>
    <name evidence="1" type="ORF">UABAM_05432</name>
</gene>
<proteinExistence type="predicted"/>
<accession>A0A5S9ITS5</accession>
<dbReference type="Proteomes" id="UP000326354">
    <property type="component" value="Chromosome"/>
</dbReference>
<keyword evidence="2" id="KW-1185">Reference proteome</keyword>
<evidence type="ECO:0000313" key="1">
    <source>
        <dbReference type="EMBL" id="BBM87030.1"/>
    </source>
</evidence>
<sequence>MDWEEIREECIRTGEFITVQKADVQKLPDFFEETHMGLSKGELRQFRDNRATQSLHIHEFPDHYVVHVDLFNPKFHPVAHGILDTPGIALTLVGGAVSLYFITKAIKKYDLVPMKYEHDDQL</sequence>
<dbReference type="RefSeq" id="WP_151971064.1">
    <property type="nucleotide sequence ID" value="NZ_AP019860.1"/>
</dbReference>
<dbReference type="EMBL" id="AP019860">
    <property type="protein sequence ID" value="BBM87030.1"/>
    <property type="molecule type" value="Genomic_DNA"/>
</dbReference>
<dbReference type="KEGG" id="uam:UABAM_05432"/>
<name>A0A5S9ITS5_UABAM</name>
<dbReference type="AlphaFoldDB" id="A0A5S9ITS5"/>
<reference evidence="1 2" key="1">
    <citation type="submission" date="2019-08" db="EMBL/GenBank/DDBJ databases">
        <title>Complete genome sequence of Candidatus Uab amorphum.</title>
        <authorList>
            <person name="Shiratori T."/>
            <person name="Suzuki S."/>
            <person name="Kakizawa Y."/>
            <person name="Ishida K."/>
        </authorList>
    </citation>
    <scope>NUCLEOTIDE SEQUENCE [LARGE SCALE GENOMIC DNA]</scope>
    <source>
        <strain evidence="1 2">SRT547</strain>
    </source>
</reference>